<keyword evidence="1" id="KW-0812">Transmembrane</keyword>
<sequence length="99" mass="11085">MLYVFLVDFCNALIALGISPEVVVFYAMIGGKVFHIIFASVIIICHITMVPGQLNSLPEGSFCVISLCTRDFYQPCHKQRPELLLAPLNFKSVPRVLEK</sequence>
<comment type="caution">
    <text evidence="2">The sequence shown here is derived from an EMBL/GenBank/DDBJ whole genome shotgun (WGS) entry which is preliminary data.</text>
</comment>
<evidence type="ECO:0000313" key="3">
    <source>
        <dbReference type="Proteomes" id="UP001367508"/>
    </source>
</evidence>
<name>A0AAN9M3V4_CANGL</name>
<reference evidence="2 3" key="1">
    <citation type="submission" date="2024-01" db="EMBL/GenBank/DDBJ databases">
        <title>The genomes of 5 underutilized Papilionoideae crops provide insights into root nodulation and disease resistanc.</title>
        <authorList>
            <person name="Jiang F."/>
        </authorList>
    </citation>
    <scope>NUCLEOTIDE SEQUENCE [LARGE SCALE GENOMIC DNA]</scope>
    <source>
        <strain evidence="2">LVBAO_FW01</strain>
        <tissue evidence="2">Leaves</tissue>
    </source>
</reference>
<keyword evidence="1" id="KW-1133">Transmembrane helix</keyword>
<dbReference type="EMBL" id="JAYMYQ010000003">
    <property type="protein sequence ID" value="KAK7344813.1"/>
    <property type="molecule type" value="Genomic_DNA"/>
</dbReference>
<gene>
    <name evidence="2" type="ORF">VNO77_14923</name>
</gene>
<dbReference type="AlphaFoldDB" id="A0AAN9M3V4"/>
<feature type="transmembrane region" description="Helical" evidence="1">
    <location>
        <begin position="6"/>
        <end position="26"/>
    </location>
</feature>
<proteinExistence type="predicted"/>
<feature type="transmembrane region" description="Helical" evidence="1">
    <location>
        <begin position="33"/>
        <end position="52"/>
    </location>
</feature>
<keyword evidence="3" id="KW-1185">Reference proteome</keyword>
<accession>A0AAN9M3V4</accession>
<protein>
    <submittedName>
        <fullName evidence="2">Uncharacterized protein</fullName>
    </submittedName>
</protein>
<evidence type="ECO:0000256" key="1">
    <source>
        <dbReference type="SAM" id="Phobius"/>
    </source>
</evidence>
<keyword evidence="1" id="KW-0472">Membrane</keyword>
<dbReference type="Proteomes" id="UP001367508">
    <property type="component" value="Unassembled WGS sequence"/>
</dbReference>
<organism evidence="2 3">
    <name type="scientific">Canavalia gladiata</name>
    <name type="common">Sword bean</name>
    <name type="synonym">Dolichos gladiatus</name>
    <dbReference type="NCBI Taxonomy" id="3824"/>
    <lineage>
        <taxon>Eukaryota</taxon>
        <taxon>Viridiplantae</taxon>
        <taxon>Streptophyta</taxon>
        <taxon>Embryophyta</taxon>
        <taxon>Tracheophyta</taxon>
        <taxon>Spermatophyta</taxon>
        <taxon>Magnoliopsida</taxon>
        <taxon>eudicotyledons</taxon>
        <taxon>Gunneridae</taxon>
        <taxon>Pentapetalae</taxon>
        <taxon>rosids</taxon>
        <taxon>fabids</taxon>
        <taxon>Fabales</taxon>
        <taxon>Fabaceae</taxon>
        <taxon>Papilionoideae</taxon>
        <taxon>50 kb inversion clade</taxon>
        <taxon>NPAAA clade</taxon>
        <taxon>indigoferoid/millettioid clade</taxon>
        <taxon>Phaseoleae</taxon>
        <taxon>Canavalia</taxon>
    </lineage>
</organism>
<evidence type="ECO:0000313" key="2">
    <source>
        <dbReference type="EMBL" id="KAK7344813.1"/>
    </source>
</evidence>